<gene>
    <name evidence="2" type="ORF">YYG_05172</name>
</gene>
<evidence type="ECO:0000256" key="1">
    <source>
        <dbReference type="SAM" id="SignalP"/>
    </source>
</evidence>
<evidence type="ECO:0000313" key="3">
    <source>
        <dbReference type="Proteomes" id="UP000030659"/>
    </source>
</evidence>
<dbReference type="AlphaFoldDB" id="W7A8Q8"/>
<evidence type="ECO:0000313" key="2">
    <source>
        <dbReference type="EMBL" id="EUD69612.1"/>
    </source>
</evidence>
<name>W7A8Q8_PLAVN</name>
<evidence type="ECO:0008006" key="4">
    <source>
        <dbReference type="Google" id="ProtNLM"/>
    </source>
</evidence>
<proteinExistence type="predicted"/>
<protein>
    <recommendedName>
        <fullName evidence="4">Fam-c protein</fullName>
    </recommendedName>
</protein>
<dbReference type="Proteomes" id="UP000030659">
    <property type="component" value="Unassembled WGS sequence"/>
</dbReference>
<organism evidence="2 3">
    <name type="scientific">Plasmodium vinckei petteri</name>
    <dbReference type="NCBI Taxonomy" id="138298"/>
    <lineage>
        <taxon>Eukaryota</taxon>
        <taxon>Sar</taxon>
        <taxon>Alveolata</taxon>
        <taxon>Apicomplexa</taxon>
        <taxon>Aconoidasida</taxon>
        <taxon>Haemosporida</taxon>
        <taxon>Plasmodiidae</taxon>
        <taxon>Plasmodium</taxon>
        <taxon>Plasmodium (Vinckeia)</taxon>
    </lineage>
</organism>
<feature type="chain" id="PRO_5004887609" description="Fam-c protein" evidence="1">
    <location>
        <begin position="26"/>
        <end position="129"/>
    </location>
</feature>
<keyword evidence="1" id="KW-0732">Signal</keyword>
<dbReference type="EMBL" id="KI965423">
    <property type="protein sequence ID" value="EUD69612.1"/>
    <property type="molecule type" value="Genomic_DNA"/>
</dbReference>
<sequence length="129" mass="14902">MNKFYIKNTLFLLIIFAYANNETLAAELDSSDASLKNALKLLIYMKNNNLITEPNPCMESLVKSILAQIASRNTTSNHVTPNKKHLDYIVADKEYINKYLDNLIPDKEYLDNLIPEKNDQGNYIIRKYI</sequence>
<reference evidence="2 3" key="1">
    <citation type="submission" date="2013-02" db="EMBL/GenBank/DDBJ databases">
        <title>The Genome Sequence of Plasmodium vinckei petteri CR.</title>
        <authorList>
            <consortium name="The Broad Institute Genome Sequencing Platform"/>
            <consortium name="The Broad Institute Genome Sequencing Center for Infectious Disease"/>
            <person name="Neafsey D."/>
            <person name="Cheeseman I."/>
            <person name="Volkman S."/>
            <person name="Adams J."/>
            <person name="Walker B."/>
            <person name="Young S.K."/>
            <person name="Zeng Q."/>
            <person name="Gargeya S."/>
            <person name="Fitzgerald M."/>
            <person name="Haas B."/>
            <person name="Abouelleil A."/>
            <person name="Alvarado L."/>
            <person name="Arachchi H.M."/>
            <person name="Berlin A.M."/>
            <person name="Chapman S.B."/>
            <person name="Dewar J."/>
            <person name="Goldberg J."/>
            <person name="Griggs A."/>
            <person name="Gujja S."/>
            <person name="Hansen M."/>
            <person name="Howarth C."/>
            <person name="Imamovic A."/>
            <person name="Larimer J."/>
            <person name="McCowan C."/>
            <person name="Murphy C."/>
            <person name="Neiman D."/>
            <person name="Pearson M."/>
            <person name="Priest M."/>
            <person name="Roberts A."/>
            <person name="Saif S."/>
            <person name="Shea T."/>
            <person name="Sisk P."/>
            <person name="Sykes S."/>
            <person name="Wortman J."/>
            <person name="Nusbaum C."/>
            <person name="Birren B."/>
        </authorList>
    </citation>
    <scope>NUCLEOTIDE SEQUENCE [LARGE SCALE GENOMIC DNA]</scope>
    <source>
        <strain evidence="2 3">CR</strain>
    </source>
</reference>
<feature type="signal peptide" evidence="1">
    <location>
        <begin position="1"/>
        <end position="25"/>
    </location>
</feature>
<accession>W7A8Q8</accession>